<keyword evidence="7 10" id="KW-0472">Membrane</keyword>
<evidence type="ECO:0000313" key="13">
    <source>
        <dbReference type="EMBL" id="MBD2773170.1"/>
    </source>
</evidence>
<keyword evidence="5 9" id="KW-0812">Transmembrane</keyword>
<feature type="domain" description="Prepilin peptidase A24 N-terminal" evidence="12">
    <location>
        <begin position="16"/>
        <end position="98"/>
    </location>
</feature>
<dbReference type="Gene3D" id="1.20.120.1220">
    <property type="match status" value="1"/>
</dbReference>
<comment type="similarity">
    <text evidence="2 8">Belongs to the peptidase A24 family.</text>
</comment>
<dbReference type="InterPro" id="IPR014032">
    <property type="entry name" value="Peptidase_A24A_bac"/>
</dbReference>
<feature type="transmembrane region" description="Helical" evidence="10">
    <location>
        <begin position="208"/>
        <end position="231"/>
    </location>
</feature>
<feature type="domain" description="Prepilin type IV endopeptidase peptidase" evidence="11">
    <location>
        <begin position="108"/>
        <end position="227"/>
    </location>
</feature>
<evidence type="ECO:0000256" key="1">
    <source>
        <dbReference type="ARBA" id="ARBA00004429"/>
    </source>
</evidence>
<dbReference type="EC" id="2.1.1.-" evidence="9"/>
<dbReference type="PRINTS" id="PR00864">
    <property type="entry name" value="PREPILNPTASE"/>
</dbReference>
<feature type="transmembrane region" description="Helical" evidence="10">
    <location>
        <begin position="78"/>
        <end position="98"/>
    </location>
</feature>
<dbReference type="GO" id="GO:0005886">
    <property type="term" value="C:plasma membrane"/>
    <property type="evidence" value="ECO:0007669"/>
    <property type="project" value="UniProtKB-SubCell"/>
</dbReference>
<dbReference type="InterPro" id="IPR010627">
    <property type="entry name" value="Prepilin_pept_A24_N"/>
</dbReference>
<dbReference type="EMBL" id="JACXAE010000049">
    <property type="protein sequence ID" value="MBD2773170.1"/>
    <property type="molecule type" value="Genomic_DNA"/>
</dbReference>
<keyword evidence="14" id="KW-1185">Reference proteome</keyword>
<dbReference type="EC" id="3.4.23.43" evidence="9"/>
<keyword evidence="9" id="KW-0378">Hydrolase</keyword>
<feature type="transmembrane region" description="Helical" evidence="10">
    <location>
        <begin position="165"/>
        <end position="187"/>
    </location>
</feature>
<sequence length="288" mass="31316">MDLLILFPASIVVFALGASIGSFINVVVYRLPAGLSILFPPSRCPHCLNQLKAYDNVPVLGWLWLKGRCRFCKSKISLRYPVVEASAGVLFLLVFWVFKFSLLTISYWAFCSWLLTLALIDLDTMILPNSLTQSGLVVGILFQMIIGFTYQASWVGLVNYLKMGIVGAVLGLWLFDLIAIAGSITFGKAAMGGGDAKLAAMMGAWLGWRYLLLAGLIACALGTLVGVAGIMQARNGNRRHSRNVNPTLPHSWGQKMPFGPFLALGAIITLFSGKAILSTYLQLFFLAG</sequence>
<keyword evidence="4" id="KW-0997">Cell inner membrane</keyword>
<dbReference type="AlphaFoldDB" id="A0A8J6XH27"/>
<evidence type="ECO:0000259" key="11">
    <source>
        <dbReference type="Pfam" id="PF01478"/>
    </source>
</evidence>
<protein>
    <recommendedName>
        <fullName evidence="9">Prepilin leader peptidase/N-methyltransferase</fullName>
        <ecNumber evidence="9">2.1.1.-</ecNumber>
        <ecNumber evidence="9">3.4.23.43</ecNumber>
    </recommendedName>
</protein>
<dbReference type="PANTHER" id="PTHR30487">
    <property type="entry name" value="TYPE 4 PREPILIN-LIKE PROTEINS LEADER PEPTIDE-PROCESSING ENZYME"/>
    <property type="match status" value="1"/>
</dbReference>
<evidence type="ECO:0000256" key="5">
    <source>
        <dbReference type="ARBA" id="ARBA00022692"/>
    </source>
</evidence>
<feature type="transmembrane region" description="Helical" evidence="10">
    <location>
        <begin position="261"/>
        <end position="287"/>
    </location>
</feature>
<evidence type="ECO:0000256" key="10">
    <source>
        <dbReference type="SAM" id="Phobius"/>
    </source>
</evidence>
<dbReference type="GO" id="GO:0004190">
    <property type="term" value="F:aspartic-type endopeptidase activity"/>
    <property type="evidence" value="ECO:0007669"/>
    <property type="project" value="UniProtKB-EC"/>
</dbReference>
<keyword evidence="9" id="KW-0489">Methyltransferase</keyword>
<comment type="subcellular location">
    <subcellularLocation>
        <location evidence="1">Cell inner membrane</location>
        <topology evidence="1">Multi-pass membrane protein</topology>
    </subcellularLocation>
    <subcellularLocation>
        <location evidence="9">Cell membrane</location>
        <topology evidence="9">Multi-pass membrane protein</topology>
    </subcellularLocation>
</comment>
<feature type="transmembrane region" description="Helical" evidence="10">
    <location>
        <begin position="6"/>
        <end position="29"/>
    </location>
</feature>
<evidence type="ECO:0000256" key="2">
    <source>
        <dbReference type="ARBA" id="ARBA00005801"/>
    </source>
</evidence>
<dbReference type="InterPro" id="IPR000045">
    <property type="entry name" value="Prepilin_IV_endopep_pep"/>
</dbReference>
<dbReference type="GO" id="GO:0008168">
    <property type="term" value="F:methyltransferase activity"/>
    <property type="evidence" value="ECO:0007669"/>
    <property type="project" value="UniProtKB-KW"/>
</dbReference>
<proteinExistence type="inferred from homology"/>
<dbReference type="Pfam" id="PF06750">
    <property type="entry name" value="A24_N_bact"/>
    <property type="match status" value="1"/>
</dbReference>
<comment type="function">
    <text evidence="9">Plays an essential role in type IV pili and type II pseudopili formation by proteolytically removing the leader sequence from substrate proteins and subsequently monomethylating the alpha-amino group of the newly exposed N-terminal phenylalanine.</text>
</comment>
<keyword evidence="3" id="KW-1003">Cell membrane</keyword>
<reference evidence="13" key="1">
    <citation type="submission" date="2020-09" db="EMBL/GenBank/DDBJ databases">
        <title>Iningainema tapete sp. nov. (Scytonemataceae, Cyanobacteria) from greenhouses in central Florida (USA) produces two types of nodularin with biosynthetic potential for microcystin-LR and anabaenopeptins.</title>
        <authorList>
            <person name="Berthold D.E."/>
            <person name="Lefler F.W."/>
            <person name="Huang I.-S."/>
            <person name="Abdulla H."/>
            <person name="Zimba P.V."/>
            <person name="Laughinghouse H.D. IV."/>
        </authorList>
    </citation>
    <scope>NUCLEOTIDE SEQUENCE</scope>
    <source>
        <strain evidence="13">BLCCT55</strain>
    </source>
</reference>
<evidence type="ECO:0000259" key="12">
    <source>
        <dbReference type="Pfam" id="PF06750"/>
    </source>
</evidence>
<evidence type="ECO:0000256" key="6">
    <source>
        <dbReference type="ARBA" id="ARBA00022989"/>
    </source>
</evidence>
<dbReference type="PANTHER" id="PTHR30487:SF0">
    <property type="entry name" value="PREPILIN LEADER PEPTIDASE_N-METHYLTRANSFERASE-RELATED"/>
    <property type="match status" value="1"/>
</dbReference>
<dbReference type="GO" id="GO:0006465">
    <property type="term" value="P:signal peptide processing"/>
    <property type="evidence" value="ECO:0007669"/>
    <property type="project" value="TreeGrafter"/>
</dbReference>
<evidence type="ECO:0000256" key="4">
    <source>
        <dbReference type="ARBA" id="ARBA00022519"/>
    </source>
</evidence>
<dbReference type="RefSeq" id="WP_190828605.1">
    <property type="nucleotide sequence ID" value="NZ_CAWPPI010000049.1"/>
</dbReference>
<feature type="transmembrane region" description="Helical" evidence="10">
    <location>
        <begin position="134"/>
        <end position="153"/>
    </location>
</feature>
<dbReference type="Proteomes" id="UP000629098">
    <property type="component" value="Unassembled WGS sequence"/>
</dbReference>
<evidence type="ECO:0000256" key="3">
    <source>
        <dbReference type="ARBA" id="ARBA00022475"/>
    </source>
</evidence>
<dbReference type="Pfam" id="PF01478">
    <property type="entry name" value="Peptidase_A24"/>
    <property type="match status" value="1"/>
</dbReference>
<accession>A0A8J6XH27</accession>
<evidence type="ECO:0000256" key="8">
    <source>
        <dbReference type="RuleBase" id="RU003793"/>
    </source>
</evidence>
<dbReference type="GO" id="GO:0032259">
    <property type="term" value="P:methylation"/>
    <property type="evidence" value="ECO:0007669"/>
    <property type="project" value="UniProtKB-KW"/>
</dbReference>
<evidence type="ECO:0000256" key="9">
    <source>
        <dbReference type="RuleBase" id="RU003794"/>
    </source>
</evidence>
<evidence type="ECO:0000313" key="14">
    <source>
        <dbReference type="Proteomes" id="UP000629098"/>
    </source>
</evidence>
<evidence type="ECO:0000256" key="7">
    <source>
        <dbReference type="ARBA" id="ARBA00023136"/>
    </source>
</evidence>
<keyword evidence="9" id="KW-0645">Protease</keyword>
<dbReference type="InterPro" id="IPR050882">
    <property type="entry name" value="Prepilin_peptidase/N-MTase"/>
</dbReference>
<keyword evidence="9" id="KW-0808">Transferase</keyword>
<gene>
    <name evidence="13" type="ORF">ICL16_14115</name>
</gene>
<comment type="caution">
    <text evidence="13">The sequence shown here is derived from an EMBL/GenBank/DDBJ whole genome shotgun (WGS) entry which is preliminary data.</text>
</comment>
<keyword evidence="9" id="KW-0511">Multifunctional enzyme</keyword>
<comment type="catalytic activity">
    <reaction evidence="9">
        <text>Typically cleaves a -Gly-|-Phe- bond to release an N-terminal, basic peptide of 5-8 residues from type IV prepilin, and then N-methylates the new N-terminal amino group, the methyl donor being S-adenosyl-L-methionine.</text>
        <dbReference type="EC" id="3.4.23.43"/>
    </reaction>
</comment>
<keyword evidence="6 10" id="KW-1133">Transmembrane helix</keyword>
<organism evidence="13 14">
    <name type="scientific">Iningainema tapete BLCC-T55</name>
    <dbReference type="NCBI Taxonomy" id="2748662"/>
    <lineage>
        <taxon>Bacteria</taxon>
        <taxon>Bacillati</taxon>
        <taxon>Cyanobacteriota</taxon>
        <taxon>Cyanophyceae</taxon>
        <taxon>Nostocales</taxon>
        <taxon>Scytonemataceae</taxon>
        <taxon>Iningainema tapete</taxon>
    </lineage>
</organism>
<name>A0A8J6XH27_9CYAN</name>